<comment type="caution">
    <text evidence="1">The sequence shown here is derived from an EMBL/GenBank/DDBJ whole genome shotgun (WGS) entry which is preliminary data.</text>
</comment>
<organism evidence="1 2">
    <name type="scientific">Paenibacillus gyeongsangnamensis</name>
    <dbReference type="NCBI Taxonomy" id="3388067"/>
    <lineage>
        <taxon>Bacteria</taxon>
        <taxon>Bacillati</taxon>
        <taxon>Bacillota</taxon>
        <taxon>Bacilli</taxon>
        <taxon>Bacillales</taxon>
        <taxon>Paenibacillaceae</taxon>
        <taxon>Paenibacillus</taxon>
    </lineage>
</organism>
<dbReference type="InterPro" id="IPR046153">
    <property type="entry name" value="DUF6155"/>
</dbReference>
<name>A0ABT4QH15_9BACL</name>
<gene>
    <name evidence="1" type="ORF">O9H85_27820</name>
</gene>
<evidence type="ECO:0000313" key="1">
    <source>
        <dbReference type="EMBL" id="MCZ8516140.1"/>
    </source>
</evidence>
<proteinExistence type="predicted"/>
<accession>A0ABT4QH15</accession>
<sequence length="268" mass="30467">MNQKENGQRSTTLTAAQLKQKLNELSKEDIIELFGETFKANKDARAFVSVKLQGEKALGVLIEEYKEKIRKEFYPARGLPKLRVTVVEKAIAEMKVVGKGTIWLFDLMVYFCEIAVQYIHENGDIFEDMGDLFTDAYEAVIQSLNEEETPDLYCKYKERVKAIVDTTGCECWGIHDSLEGSYSMLKWVDQDEEDEIANAPGIISYAAMNKWLKIPEEIRQKYIHNVWCGKCSGVTTISDFSVQLDNYGIMLQGSCSNCGHQVARVIEN</sequence>
<reference evidence="1 2" key="1">
    <citation type="submission" date="2022-12" db="EMBL/GenBank/DDBJ databases">
        <title>Draft genome sequence of Paenibacillus sp. dW9.</title>
        <authorList>
            <person name="Choi E.-W."/>
            <person name="Kim D.-U."/>
        </authorList>
    </citation>
    <scope>NUCLEOTIDE SEQUENCE [LARGE SCALE GENOMIC DNA]</scope>
    <source>
        <strain evidence="2">dW9</strain>
    </source>
</reference>
<dbReference type="RefSeq" id="WP_269884668.1">
    <property type="nucleotide sequence ID" value="NZ_JAQAGZ010000021.1"/>
</dbReference>
<protein>
    <submittedName>
        <fullName evidence="1">DUF6155 family protein</fullName>
    </submittedName>
</protein>
<keyword evidence="2" id="KW-1185">Reference proteome</keyword>
<dbReference type="Proteomes" id="UP001527882">
    <property type="component" value="Unassembled WGS sequence"/>
</dbReference>
<evidence type="ECO:0000313" key="2">
    <source>
        <dbReference type="Proteomes" id="UP001527882"/>
    </source>
</evidence>
<dbReference type="EMBL" id="JAQAGZ010000021">
    <property type="protein sequence ID" value="MCZ8516140.1"/>
    <property type="molecule type" value="Genomic_DNA"/>
</dbReference>
<dbReference type="Pfam" id="PF19652">
    <property type="entry name" value="DUF6155"/>
    <property type="match status" value="1"/>
</dbReference>